<dbReference type="InterPro" id="IPR036249">
    <property type="entry name" value="Thioredoxin-like_sf"/>
</dbReference>
<dbReference type="Proteomes" id="UP001470230">
    <property type="component" value="Unassembled WGS sequence"/>
</dbReference>
<comment type="caution">
    <text evidence="2">The sequence shown here is derived from an EMBL/GenBank/DDBJ whole genome shotgun (WGS) entry which is preliminary data.</text>
</comment>
<dbReference type="CDD" id="cd02947">
    <property type="entry name" value="TRX_family"/>
    <property type="match status" value="1"/>
</dbReference>
<dbReference type="InterPro" id="IPR013766">
    <property type="entry name" value="Thioredoxin_domain"/>
</dbReference>
<dbReference type="SUPFAM" id="SSF52833">
    <property type="entry name" value="Thioredoxin-like"/>
    <property type="match status" value="1"/>
</dbReference>
<sequence>MATSNFHFFKGDFNEFQKIVSLSKGLNVIEFKENWNLSCERFSKRLRNIAILNPEVTFLSVDIEENIDISSHYPISSVPHLKFIVSDGKESFIEVDQAIGRNSNLIQQKIETIQKNYCS</sequence>
<accession>A0ABR2JCT2</accession>
<organism evidence="2 3">
    <name type="scientific">Tritrichomonas musculus</name>
    <dbReference type="NCBI Taxonomy" id="1915356"/>
    <lineage>
        <taxon>Eukaryota</taxon>
        <taxon>Metamonada</taxon>
        <taxon>Parabasalia</taxon>
        <taxon>Tritrichomonadida</taxon>
        <taxon>Tritrichomonadidae</taxon>
        <taxon>Tritrichomonas</taxon>
    </lineage>
</organism>
<keyword evidence="3" id="KW-1185">Reference proteome</keyword>
<proteinExistence type="predicted"/>
<gene>
    <name evidence="2" type="ORF">M9Y10_005788</name>
</gene>
<evidence type="ECO:0000313" key="3">
    <source>
        <dbReference type="Proteomes" id="UP001470230"/>
    </source>
</evidence>
<dbReference type="EMBL" id="JAPFFF010000012">
    <property type="protein sequence ID" value="KAK8875619.1"/>
    <property type="molecule type" value="Genomic_DNA"/>
</dbReference>
<evidence type="ECO:0000313" key="2">
    <source>
        <dbReference type="EMBL" id="KAK8875619.1"/>
    </source>
</evidence>
<dbReference type="Gene3D" id="3.40.30.10">
    <property type="entry name" value="Glutaredoxin"/>
    <property type="match status" value="1"/>
</dbReference>
<dbReference type="Pfam" id="PF00085">
    <property type="entry name" value="Thioredoxin"/>
    <property type="match status" value="1"/>
</dbReference>
<reference evidence="2 3" key="1">
    <citation type="submission" date="2024-04" db="EMBL/GenBank/DDBJ databases">
        <title>Tritrichomonas musculus Genome.</title>
        <authorList>
            <person name="Alves-Ferreira E."/>
            <person name="Grigg M."/>
            <person name="Lorenzi H."/>
            <person name="Galac M."/>
        </authorList>
    </citation>
    <scope>NUCLEOTIDE SEQUENCE [LARGE SCALE GENOMIC DNA]</scope>
    <source>
        <strain evidence="2 3">EAF2021</strain>
    </source>
</reference>
<evidence type="ECO:0000259" key="1">
    <source>
        <dbReference type="Pfam" id="PF00085"/>
    </source>
</evidence>
<name>A0ABR2JCT2_9EUKA</name>
<feature type="domain" description="Thioredoxin" evidence="1">
    <location>
        <begin position="14"/>
        <end position="104"/>
    </location>
</feature>
<protein>
    <submittedName>
        <fullName evidence="2">Thioredoxin domain-containing protein 2</fullName>
    </submittedName>
</protein>